<feature type="domain" description="OmpR/PhoB-type" evidence="11">
    <location>
        <begin position="129"/>
        <end position="227"/>
    </location>
</feature>
<keyword evidence="4" id="KW-0902">Two-component regulatory system</keyword>
<gene>
    <name evidence="12" type="ordered locus">pE33L466_0172</name>
</gene>
<keyword evidence="6 9" id="KW-0238">DNA-binding</keyword>
<dbReference type="Gene3D" id="3.40.50.2300">
    <property type="match status" value="1"/>
</dbReference>
<evidence type="ECO:0000256" key="6">
    <source>
        <dbReference type="ARBA" id="ARBA00023125"/>
    </source>
</evidence>
<dbReference type="RefSeq" id="WP_000201188.1">
    <property type="nucleotide sequence ID" value="NC_007103.1"/>
</dbReference>
<dbReference type="InterPro" id="IPR001789">
    <property type="entry name" value="Sig_transdc_resp-reg_receiver"/>
</dbReference>
<dbReference type="EMBL" id="CP000040">
    <property type="protein sequence ID" value="AAY60330.1"/>
    <property type="molecule type" value="Genomic_DNA"/>
</dbReference>
<keyword evidence="3 8" id="KW-0597">Phosphoprotein</keyword>
<dbReference type="InterPro" id="IPR001867">
    <property type="entry name" value="OmpR/PhoB-type_DNA-bd"/>
</dbReference>
<reference evidence="13" key="1">
    <citation type="journal article" date="2006" name="J. Bacteriol.">
        <title>Pathogenomic sequence analysis of Bacillus cereus and Bacillus thuringiensis isolates closely related to Bacillus anthracis.</title>
        <authorList>
            <person name="Han C.S."/>
            <person name="Xie G."/>
            <person name="Challacombe J.F."/>
            <person name="Altherr M.R."/>
            <person name="Bhotika S.S."/>
            <person name="Brown N."/>
            <person name="Bruce D."/>
            <person name="Campbell C.S."/>
            <person name="Campbell M.L."/>
            <person name="Chen J."/>
            <person name="Chertkov O."/>
            <person name="Cleland C."/>
            <person name="Dimitrijevic M."/>
            <person name="Doggett N.A."/>
            <person name="Fawcett J.J."/>
            <person name="Glavina T."/>
            <person name="Goodwin L.A."/>
            <person name="Green L.D."/>
            <person name="Hill K.K."/>
            <person name="Hitchcock P."/>
            <person name="Jackson P.J."/>
            <person name="Keim P."/>
            <person name="Kewalramani A.R."/>
            <person name="Longmire J."/>
            <person name="Lucas S."/>
            <person name="Malfatti S."/>
            <person name="McMurry K."/>
            <person name="Meincke L.J."/>
            <person name="Misra M."/>
            <person name="Moseman B.L."/>
            <person name="Mundt M."/>
            <person name="Munk A.C."/>
            <person name="Okinaka R.T."/>
            <person name="Parson-Quintana B."/>
            <person name="Reilly L.P."/>
            <person name="Richardson P."/>
            <person name="Robinson D.L."/>
            <person name="Rubin E."/>
            <person name="Saunders E."/>
            <person name="Tapia R."/>
            <person name="Tesmer J.G."/>
            <person name="Thayer N."/>
            <person name="Thompson L.S."/>
            <person name="Tice H."/>
            <person name="Ticknor L.O."/>
            <person name="Wills P.L."/>
            <person name="Brettin T.S."/>
            <person name="Gilna P."/>
        </authorList>
    </citation>
    <scope>NUCLEOTIDE SEQUENCE [LARGE SCALE GENOMIC DNA]</scope>
    <source>
        <strain evidence="13">ZK / E33L</strain>
        <plasmid evidence="13">pE33L466</plasmid>
    </source>
</reference>
<dbReference type="GO" id="GO:0000156">
    <property type="term" value="F:phosphorelay response regulator activity"/>
    <property type="evidence" value="ECO:0007669"/>
    <property type="project" value="TreeGrafter"/>
</dbReference>
<dbReference type="SUPFAM" id="SSF46894">
    <property type="entry name" value="C-terminal effector domain of the bipartite response regulators"/>
    <property type="match status" value="1"/>
</dbReference>
<comment type="subcellular location">
    <subcellularLocation>
        <location evidence="1">Cytoplasm</location>
    </subcellularLocation>
</comment>
<dbReference type="GO" id="GO:0032993">
    <property type="term" value="C:protein-DNA complex"/>
    <property type="evidence" value="ECO:0007669"/>
    <property type="project" value="TreeGrafter"/>
</dbReference>
<name>Q4V1S7_BACCZ</name>
<dbReference type="SMART" id="SM00862">
    <property type="entry name" value="Trans_reg_C"/>
    <property type="match status" value="1"/>
</dbReference>
<evidence type="ECO:0000256" key="2">
    <source>
        <dbReference type="ARBA" id="ARBA00022490"/>
    </source>
</evidence>
<dbReference type="Pfam" id="PF00486">
    <property type="entry name" value="Trans_reg_C"/>
    <property type="match status" value="1"/>
</dbReference>
<dbReference type="Pfam" id="PF00072">
    <property type="entry name" value="Response_reg"/>
    <property type="match status" value="1"/>
</dbReference>
<feature type="DNA-binding region" description="OmpR/PhoB-type" evidence="9">
    <location>
        <begin position="129"/>
        <end position="227"/>
    </location>
</feature>
<dbReference type="PATRIC" id="fig|288681.22.peg.5642"/>
<dbReference type="PROSITE" id="PS50110">
    <property type="entry name" value="RESPONSE_REGULATORY"/>
    <property type="match status" value="1"/>
</dbReference>
<evidence type="ECO:0000256" key="5">
    <source>
        <dbReference type="ARBA" id="ARBA00023015"/>
    </source>
</evidence>
<geneLocation type="plasmid" evidence="12 13">
    <name>pE33L466</name>
</geneLocation>
<dbReference type="InterPro" id="IPR039420">
    <property type="entry name" value="WalR-like"/>
</dbReference>
<dbReference type="PANTHER" id="PTHR48111">
    <property type="entry name" value="REGULATOR OF RPOS"/>
    <property type="match status" value="1"/>
</dbReference>
<accession>Q4V1S7</accession>
<dbReference type="GO" id="GO:0000976">
    <property type="term" value="F:transcription cis-regulatory region binding"/>
    <property type="evidence" value="ECO:0007669"/>
    <property type="project" value="TreeGrafter"/>
</dbReference>
<dbReference type="GO" id="GO:0005829">
    <property type="term" value="C:cytosol"/>
    <property type="evidence" value="ECO:0007669"/>
    <property type="project" value="TreeGrafter"/>
</dbReference>
<dbReference type="SUPFAM" id="SSF52172">
    <property type="entry name" value="CheY-like"/>
    <property type="match status" value="1"/>
</dbReference>
<evidence type="ECO:0000256" key="3">
    <source>
        <dbReference type="ARBA" id="ARBA00022553"/>
    </source>
</evidence>
<dbReference type="InterPro" id="IPR016032">
    <property type="entry name" value="Sig_transdc_resp-reg_C-effctor"/>
</dbReference>
<keyword evidence="5" id="KW-0805">Transcription regulation</keyword>
<evidence type="ECO:0000256" key="8">
    <source>
        <dbReference type="PROSITE-ProRule" id="PRU00169"/>
    </source>
</evidence>
<keyword evidence="2" id="KW-0963">Cytoplasm</keyword>
<dbReference type="InterPro" id="IPR036388">
    <property type="entry name" value="WH-like_DNA-bd_sf"/>
</dbReference>
<evidence type="ECO:0000313" key="12">
    <source>
        <dbReference type="EMBL" id="AAY60330.1"/>
    </source>
</evidence>
<feature type="modified residue" description="4-aspartylphosphate" evidence="8">
    <location>
        <position position="52"/>
    </location>
</feature>
<dbReference type="SMART" id="SM00448">
    <property type="entry name" value="REC"/>
    <property type="match status" value="1"/>
</dbReference>
<dbReference type="Gene3D" id="6.10.250.690">
    <property type="match status" value="1"/>
</dbReference>
<protein>
    <submittedName>
        <fullName evidence="12">Response regulator</fullName>
    </submittedName>
</protein>
<evidence type="ECO:0000256" key="1">
    <source>
        <dbReference type="ARBA" id="ARBA00004496"/>
    </source>
</evidence>
<keyword evidence="12" id="KW-0614">Plasmid</keyword>
<evidence type="ECO:0000259" key="10">
    <source>
        <dbReference type="PROSITE" id="PS50110"/>
    </source>
</evidence>
<dbReference type="CDD" id="cd00383">
    <property type="entry name" value="trans_reg_C"/>
    <property type="match status" value="1"/>
</dbReference>
<dbReference type="PROSITE" id="PS51755">
    <property type="entry name" value="OMPR_PHOB"/>
    <property type="match status" value="1"/>
</dbReference>
<evidence type="ECO:0000256" key="7">
    <source>
        <dbReference type="ARBA" id="ARBA00023163"/>
    </source>
</evidence>
<sequence>MATIMIITNKTRTQELLITHLKKYNYQFVVVKEFDNVSDYFCKIYPELVIMDVTLPKFDGFYWCRQIRNISICPIIFISELNETTEQIRALECGADDYIAEPSHYDVIVARIRSHIRRVHGEYASKSNERTINRSGLVLYPDKMELKYDGRVISLTKKEGQLVELLLKNYPSMVNREKIFNEIWDGIDYIYENTLSVYITRIRYKLKELGIRNSIETIRSAGYRLHNTWEESICSLG</sequence>
<feature type="domain" description="Response regulatory" evidence="10">
    <location>
        <begin position="3"/>
        <end position="116"/>
    </location>
</feature>
<evidence type="ECO:0000256" key="9">
    <source>
        <dbReference type="PROSITE-ProRule" id="PRU01091"/>
    </source>
</evidence>
<evidence type="ECO:0000259" key="11">
    <source>
        <dbReference type="PROSITE" id="PS51755"/>
    </source>
</evidence>
<keyword evidence="7" id="KW-0804">Transcription</keyword>
<organism evidence="12 13">
    <name type="scientific">Bacillus cereus (strain ZK / E33L)</name>
    <dbReference type="NCBI Taxonomy" id="288681"/>
    <lineage>
        <taxon>Bacteria</taxon>
        <taxon>Bacillati</taxon>
        <taxon>Bacillota</taxon>
        <taxon>Bacilli</taxon>
        <taxon>Bacillales</taxon>
        <taxon>Bacillaceae</taxon>
        <taxon>Bacillus</taxon>
        <taxon>Bacillus cereus group</taxon>
    </lineage>
</organism>
<dbReference type="AlphaFoldDB" id="Q4V1S7"/>
<dbReference type="InterPro" id="IPR011006">
    <property type="entry name" value="CheY-like_superfamily"/>
</dbReference>
<evidence type="ECO:0000313" key="13">
    <source>
        <dbReference type="Proteomes" id="UP000002612"/>
    </source>
</evidence>
<dbReference type="Proteomes" id="UP000002612">
    <property type="component" value="Plasmid pE33L466"/>
</dbReference>
<dbReference type="Gene3D" id="1.10.10.10">
    <property type="entry name" value="Winged helix-like DNA-binding domain superfamily/Winged helix DNA-binding domain"/>
    <property type="match status" value="1"/>
</dbReference>
<dbReference type="PANTHER" id="PTHR48111:SF31">
    <property type="entry name" value="TRANSCRIPTIONAL REGULATORY PROTEIN YXDJ"/>
    <property type="match status" value="1"/>
</dbReference>
<evidence type="ECO:0000256" key="4">
    <source>
        <dbReference type="ARBA" id="ARBA00023012"/>
    </source>
</evidence>
<proteinExistence type="predicted"/>
<dbReference type="GO" id="GO:0006355">
    <property type="term" value="P:regulation of DNA-templated transcription"/>
    <property type="evidence" value="ECO:0007669"/>
    <property type="project" value="InterPro"/>
</dbReference>
<dbReference type="KEGG" id="bcz:pE33L466_0172"/>